<evidence type="ECO:0000313" key="3">
    <source>
        <dbReference type="Proteomes" id="UP000244090"/>
    </source>
</evidence>
<keyword evidence="3" id="KW-1185">Reference proteome</keyword>
<dbReference type="Gene3D" id="3.40.50.150">
    <property type="entry name" value="Vaccinia Virus protein VP39"/>
    <property type="match status" value="1"/>
</dbReference>
<protein>
    <submittedName>
        <fullName evidence="2">Methyltransferase family protein</fullName>
    </submittedName>
</protein>
<organism evidence="2 3">
    <name type="scientific">Kordia periserrulae</name>
    <dbReference type="NCBI Taxonomy" id="701523"/>
    <lineage>
        <taxon>Bacteria</taxon>
        <taxon>Pseudomonadati</taxon>
        <taxon>Bacteroidota</taxon>
        <taxon>Flavobacteriia</taxon>
        <taxon>Flavobacteriales</taxon>
        <taxon>Flavobacteriaceae</taxon>
        <taxon>Kordia</taxon>
    </lineage>
</organism>
<dbReference type="AlphaFoldDB" id="A0A2T6C0R3"/>
<name>A0A2T6C0R3_9FLAO</name>
<dbReference type="SUPFAM" id="SSF53335">
    <property type="entry name" value="S-adenosyl-L-methionine-dependent methyltransferases"/>
    <property type="match status" value="1"/>
</dbReference>
<reference evidence="2 3" key="1">
    <citation type="submission" date="2018-04" db="EMBL/GenBank/DDBJ databases">
        <title>Genomic Encyclopedia of Archaeal and Bacterial Type Strains, Phase II (KMG-II): from individual species to whole genera.</title>
        <authorList>
            <person name="Goeker M."/>
        </authorList>
    </citation>
    <scope>NUCLEOTIDE SEQUENCE [LARGE SCALE GENOMIC DNA]</scope>
    <source>
        <strain evidence="2 3">DSM 25731</strain>
    </source>
</reference>
<proteinExistence type="predicted"/>
<comment type="caution">
    <text evidence="2">The sequence shown here is derived from an EMBL/GenBank/DDBJ whole genome shotgun (WGS) entry which is preliminary data.</text>
</comment>
<evidence type="ECO:0000313" key="2">
    <source>
        <dbReference type="EMBL" id="PTX61924.1"/>
    </source>
</evidence>
<feature type="domain" description="Methyltransferase" evidence="1">
    <location>
        <begin position="51"/>
        <end position="164"/>
    </location>
</feature>
<dbReference type="Proteomes" id="UP000244090">
    <property type="component" value="Unassembled WGS sequence"/>
</dbReference>
<dbReference type="CDD" id="cd02440">
    <property type="entry name" value="AdoMet_MTases"/>
    <property type="match status" value="1"/>
</dbReference>
<dbReference type="PANTHER" id="PTHR43861">
    <property type="entry name" value="TRANS-ACONITATE 2-METHYLTRANSFERASE-RELATED"/>
    <property type="match status" value="1"/>
</dbReference>
<dbReference type="InterPro" id="IPR025714">
    <property type="entry name" value="Methyltranfer_dom"/>
</dbReference>
<dbReference type="RefSeq" id="WP_108114161.1">
    <property type="nucleotide sequence ID" value="NZ_QBKT01000003.1"/>
</dbReference>
<dbReference type="Pfam" id="PF13847">
    <property type="entry name" value="Methyltransf_31"/>
    <property type="match status" value="1"/>
</dbReference>
<gene>
    <name evidence="2" type="ORF">C8N46_10321</name>
</gene>
<sequence>MNLLDKFHNWRRKQRWNKQYRKGRWDNLRNPIEAERYGTIIKFIQSYGKKQPSILDLGAGEGVLNEYLDAKIFSYFMGVDFSEVSIQKAKARNFPKSEFVTADIHSFTPSQKFDVIIFNEAFYYVHESEKQNVLDRMLAHLTDNGILIVSIYREGIGCWEYFDKLKQLDFTTVTTENEKTYWKIGVYDVS</sequence>
<dbReference type="EMBL" id="QBKT01000003">
    <property type="protein sequence ID" value="PTX61924.1"/>
    <property type="molecule type" value="Genomic_DNA"/>
</dbReference>
<keyword evidence="2" id="KW-0489">Methyltransferase</keyword>
<keyword evidence="2" id="KW-0808">Transferase</keyword>
<accession>A0A2T6C0R3</accession>
<dbReference type="GO" id="GO:0008168">
    <property type="term" value="F:methyltransferase activity"/>
    <property type="evidence" value="ECO:0007669"/>
    <property type="project" value="UniProtKB-KW"/>
</dbReference>
<evidence type="ECO:0000259" key="1">
    <source>
        <dbReference type="Pfam" id="PF13847"/>
    </source>
</evidence>
<dbReference type="OrthoDB" id="9789123at2"/>
<dbReference type="InterPro" id="IPR029063">
    <property type="entry name" value="SAM-dependent_MTases_sf"/>
</dbReference>
<dbReference type="GO" id="GO:0032259">
    <property type="term" value="P:methylation"/>
    <property type="evidence" value="ECO:0007669"/>
    <property type="project" value="UniProtKB-KW"/>
</dbReference>